<dbReference type="GO" id="GO:0016783">
    <property type="term" value="F:sulfurtransferase activity"/>
    <property type="evidence" value="ECO:0007669"/>
    <property type="project" value="InterPro"/>
</dbReference>
<name>A0A1F4TND4_UNCSA</name>
<dbReference type="InterPro" id="IPR016193">
    <property type="entry name" value="Cytidine_deaminase-like"/>
</dbReference>
<keyword evidence="1 3" id="KW-0963">Cytoplasm</keyword>
<sequence length="260" mass="28546">MFEELEIKRVSLEAGILVLKDKVVREVPFTIIVNGEQLATLLASPLQLKELAVGYLYVEGFIPSADEISSLIIDQNTFIAKLEIKKQLSIAELSKKRVITSGCGRNISFYNFEDFKSCVPVQSPLKIEAKIILDLIAEFQKKSTIFKETGGVHSAAVCQAGAIISFAEDLGRHNAVDKVIGGLVLAGQTAEDKFLLLSGRISSEMLLKAARIGMPIIVSRSAPTDMAIRLAKQFKITLVGFARGQRMNIYSEEGRILCQK</sequence>
<evidence type="ECO:0000256" key="2">
    <source>
        <dbReference type="ARBA" id="ARBA00023150"/>
    </source>
</evidence>
<dbReference type="PANTHER" id="PTHR30592:SF1">
    <property type="entry name" value="SULFUR CARRIER PROTEIN FDHD"/>
    <property type="match status" value="1"/>
</dbReference>
<organism evidence="4 5">
    <name type="scientific">candidate division WOR-1 bacterium RIFOXYC2_FULL_41_25</name>
    <dbReference type="NCBI Taxonomy" id="1802586"/>
    <lineage>
        <taxon>Bacteria</taxon>
        <taxon>Bacillati</taxon>
        <taxon>Saganbacteria</taxon>
    </lineage>
</organism>
<dbReference type="Gene3D" id="3.10.20.10">
    <property type="match status" value="1"/>
</dbReference>
<protein>
    <recommendedName>
        <fullName evidence="3">Sulfur carrier protein FdhD</fullName>
    </recommendedName>
</protein>
<comment type="caution">
    <text evidence="4">The sequence shown here is derived from an EMBL/GenBank/DDBJ whole genome shotgun (WGS) entry which is preliminary data.</text>
</comment>
<keyword evidence="2 3" id="KW-0501">Molybdenum cofactor biosynthesis</keyword>
<dbReference type="InterPro" id="IPR003786">
    <property type="entry name" value="FdhD"/>
</dbReference>
<accession>A0A1F4TND4</accession>
<comment type="similarity">
    <text evidence="3">Belongs to the FdhD family.</text>
</comment>
<dbReference type="SUPFAM" id="SSF53927">
    <property type="entry name" value="Cytidine deaminase-like"/>
    <property type="match status" value="1"/>
</dbReference>
<reference evidence="4 5" key="1">
    <citation type="journal article" date="2016" name="Nat. Commun.">
        <title>Thousands of microbial genomes shed light on interconnected biogeochemical processes in an aquifer system.</title>
        <authorList>
            <person name="Anantharaman K."/>
            <person name="Brown C.T."/>
            <person name="Hug L.A."/>
            <person name="Sharon I."/>
            <person name="Castelle C.J."/>
            <person name="Probst A.J."/>
            <person name="Thomas B.C."/>
            <person name="Singh A."/>
            <person name="Wilkins M.J."/>
            <person name="Karaoz U."/>
            <person name="Brodie E.L."/>
            <person name="Williams K.H."/>
            <person name="Hubbard S.S."/>
            <person name="Banfield J.F."/>
        </authorList>
    </citation>
    <scope>NUCLEOTIDE SEQUENCE [LARGE SCALE GENOMIC DNA]</scope>
</reference>
<dbReference type="GO" id="GO:0097163">
    <property type="term" value="F:sulfur carrier activity"/>
    <property type="evidence" value="ECO:0007669"/>
    <property type="project" value="UniProtKB-UniRule"/>
</dbReference>
<evidence type="ECO:0000256" key="1">
    <source>
        <dbReference type="ARBA" id="ARBA00022490"/>
    </source>
</evidence>
<comment type="function">
    <text evidence="3">Required for formate dehydrogenase (FDH) activity. Acts as a sulfur carrier protein that transfers sulfur from IscS to the molybdenum cofactor prior to its insertion into FDH.</text>
</comment>
<dbReference type="GO" id="GO:0005737">
    <property type="term" value="C:cytoplasm"/>
    <property type="evidence" value="ECO:0007669"/>
    <property type="project" value="UniProtKB-SubCell"/>
</dbReference>
<dbReference type="Proteomes" id="UP000177309">
    <property type="component" value="Unassembled WGS sequence"/>
</dbReference>
<dbReference type="AlphaFoldDB" id="A0A1F4TND4"/>
<dbReference type="Pfam" id="PF02634">
    <property type="entry name" value="FdhD-NarQ"/>
    <property type="match status" value="1"/>
</dbReference>
<dbReference type="PANTHER" id="PTHR30592">
    <property type="entry name" value="FORMATE DEHYDROGENASE"/>
    <property type="match status" value="1"/>
</dbReference>
<gene>
    <name evidence="3" type="primary">fdhD</name>
    <name evidence="4" type="ORF">A2462_08160</name>
</gene>
<evidence type="ECO:0000256" key="3">
    <source>
        <dbReference type="HAMAP-Rule" id="MF_00187"/>
    </source>
</evidence>
<dbReference type="Gene3D" id="3.40.140.10">
    <property type="entry name" value="Cytidine Deaminase, domain 2"/>
    <property type="match status" value="1"/>
</dbReference>
<evidence type="ECO:0000313" key="5">
    <source>
        <dbReference type="Proteomes" id="UP000177309"/>
    </source>
</evidence>
<comment type="subcellular location">
    <subcellularLocation>
        <location evidence="3">Cytoplasm</location>
    </subcellularLocation>
</comment>
<proteinExistence type="inferred from homology"/>
<dbReference type="GO" id="GO:0006777">
    <property type="term" value="P:Mo-molybdopterin cofactor biosynthetic process"/>
    <property type="evidence" value="ECO:0007669"/>
    <property type="project" value="UniProtKB-UniRule"/>
</dbReference>
<dbReference type="PIRSF" id="PIRSF015626">
    <property type="entry name" value="FdhD"/>
    <property type="match status" value="1"/>
</dbReference>
<feature type="binding site" evidence="3">
    <location>
        <begin position="241"/>
        <end position="246"/>
    </location>
    <ligand>
        <name>Mo-bis(molybdopterin guanine dinucleotide)</name>
        <dbReference type="ChEBI" id="CHEBI:60539"/>
    </ligand>
</feature>
<feature type="active site" description="Cysteine persulfide intermediate" evidence="3">
    <location>
        <position position="103"/>
    </location>
</feature>
<dbReference type="NCBIfam" id="TIGR00129">
    <property type="entry name" value="fdhD_narQ"/>
    <property type="match status" value="1"/>
</dbReference>
<dbReference type="HAMAP" id="MF_00187">
    <property type="entry name" value="FdhD"/>
    <property type="match status" value="1"/>
</dbReference>
<evidence type="ECO:0000313" key="4">
    <source>
        <dbReference type="EMBL" id="OGC34186.1"/>
    </source>
</evidence>
<dbReference type="EMBL" id="MEUI01000021">
    <property type="protein sequence ID" value="OGC34186.1"/>
    <property type="molecule type" value="Genomic_DNA"/>
</dbReference>